<dbReference type="SUPFAM" id="SSF81324">
    <property type="entry name" value="Voltage-gated potassium channels"/>
    <property type="match status" value="1"/>
</dbReference>
<evidence type="ECO:0000313" key="4">
    <source>
        <dbReference type="Proteomes" id="UP000604046"/>
    </source>
</evidence>
<evidence type="ECO:0000256" key="1">
    <source>
        <dbReference type="SAM" id="MobiDB-lite"/>
    </source>
</evidence>
<keyword evidence="2" id="KW-0812">Transmembrane</keyword>
<accession>A0A812S0A6</accession>
<feature type="region of interest" description="Disordered" evidence="1">
    <location>
        <begin position="1"/>
        <end position="41"/>
    </location>
</feature>
<gene>
    <name evidence="3" type="primary">ARF1</name>
    <name evidence="3" type="ORF">SNAT2548_LOCUS25708</name>
</gene>
<feature type="transmembrane region" description="Helical" evidence="2">
    <location>
        <begin position="296"/>
        <end position="317"/>
    </location>
</feature>
<dbReference type="OrthoDB" id="437450at2759"/>
<keyword evidence="2" id="KW-1133">Transmembrane helix</keyword>
<reference evidence="3" key="1">
    <citation type="submission" date="2021-02" db="EMBL/GenBank/DDBJ databases">
        <authorList>
            <person name="Dougan E. K."/>
            <person name="Rhodes N."/>
            <person name="Thang M."/>
            <person name="Chan C."/>
        </authorList>
    </citation>
    <scope>NUCLEOTIDE SEQUENCE</scope>
</reference>
<evidence type="ECO:0000256" key="2">
    <source>
        <dbReference type="SAM" id="Phobius"/>
    </source>
</evidence>
<sequence>MALVAPTRPCDGSNGACGSRSASGFSSRSSPSLPVPSPRPFPSSPSSLLILGAVALAPVEVLQRRAKHASARHRRRWRSQQSYPRRWVRACCASSPIDRLEELDAKGDGFFSREEYLVGQRSQQKNREAMKSQTDRTVSSMGLVLENKLEEFKGYLMLSEETGPLPYRVTESFFVALGTLCFVTRVVSPNIAGDFFLQEVEDFVNVSFFVKFMLLFWTNEFKLSWLFTGKGVLDMASSLPVLCIPARLIGGPALERTTDLLQIGRFLRLLRVALPSDREAGPGGMVFRTVPVSQQIIAVLLSLIGTVVVSATVLYAFENPDTSMEVAERTFEDALIYMVNIFAGRDPPWYPLNPQAKIASVLATTSGIIFIPFLVARSVELFMKSEDGANANVINPVQVSAAPGGSDVGSWAEVLECLDVVEQQGFLQNEEMRQLRMLCLERDDRLGILHTCYAKRTKWAKETKNLKNLKLYASRLRELLEIVN</sequence>
<dbReference type="AlphaFoldDB" id="A0A812S0A6"/>
<protein>
    <submittedName>
        <fullName evidence="3">ARF1 protein</fullName>
    </submittedName>
</protein>
<feature type="compositionally biased region" description="Low complexity" evidence="1">
    <location>
        <begin position="19"/>
        <end position="32"/>
    </location>
</feature>
<name>A0A812S0A6_9DINO</name>
<evidence type="ECO:0000313" key="3">
    <source>
        <dbReference type="EMBL" id="CAE7461976.1"/>
    </source>
</evidence>
<dbReference type="EMBL" id="CAJNDS010002404">
    <property type="protein sequence ID" value="CAE7461976.1"/>
    <property type="molecule type" value="Genomic_DNA"/>
</dbReference>
<feature type="transmembrane region" description="Helical" evidence="2">
    <location>
        <begin position="358"/>
        <end position="376"/>
    </location>
</feature>
<keyword evidence="4" id="KW-1185">Reference proteome</keyword>
<organism evidence="3 4">
    <name type="scientific">Symbiodinium natans</name>
    <dbReference type="NCBI Taxonomy" id="878477"/>
    <lineage>
        <taxon>Eukaryota</taxon>
        <taxon>Sar</taxon>
        <taxon>Alveolata</taxon>
        <taxon>Dinophyceae</taxon>
        <taxon>Suessiales</taxon>
        <taxon>Symbiodiniaceae</taxon>
        <taxon>Symbiodinium</taxon>
    </lineage>
</organism>
<dbReference type="Proteomes" id="UP000604046">
    <property type="component" value="Unassembled WGS sequence"/>
</dbReference>
<proteinExistence type="predicted"/>
<comment type="caution">
    <text evidence="3">The sequence shown here is derived from an EMBL/GenBank/DDBJ whole genome shotgun (WGS) entry which is preliminary data.</text>
</comment>
<dbReference type="Gene3D" id="1.10.287.70">
    <property type="match status" value="1"/>
</dbReference>
<keyword evidence="2" id="KW-0472">Membrane</keyword>